<dbReference type="PANTHER" id="PTHR36849">
    <property type="entry name" value="CYTOPLASMIC PROTEIN-RELATED"/>
    <property type="match status" value="1"/>
</dbReference>
<evidence type="ECO:0000313" key="1">
    <source>
        <dbReference type="EMBL" id="SQD92489.1"/>
    </source>
</evidence>
<dbReference type="InterPro" id="IPR052552">
    <property type="entry name" value="YeaO-like"/>
</dbReference>
<keyword evidence="2" id="KW-1185">Reference proteome</keyword>
<dbReference type="EMBL" id="LS483254">
    <property type="protein sequence ID" value="SQD92489.1"/>
    <property type="molecule type" value="Genomic_DNA"/>
</dbReference>
<dbReference type="KEGG" id="bana:BARAN1_0465"/>
<dbReference type="Proteomes" id="UP000249818">
    <property type="component" value="Chromosome BARAN1"/>
</dbReference>
<accession>A0A2X3KZZ8</accession>
<evidence type="ECO:0000313" key="2">
    <source>
        <dbReference type="Proteomes" id="UP000249818"/>
    </source>
</evidence>
<evidence type="ECO:0008006" key="3">
    <source>
        <dbReference type="Google" id="ProtNLM"/>
    </source>
</evidence>
<protein>
    <recommendedName>
        <fullName evidence="3">Uroporphyrin-III C-methyltransferase</fullName>
    </recommendedName>
</protein>
<name>A0A2X3KZZ8_9BACT</name>
<dbReference type="RefSeq" id="WP_122030700.1">
    <property type="nucleotide sequence ID" value="NZ_LS483254.1"/>
</dbReference>
<dbReference type="PANTHER" id="PTHR36849:SF1">
    <property type="entry name" value="CYTOPLASMIC PROTEIN"/>
    <property type="match status" value="1"/>
</dbReference>
<proteinExistence type="predicted"/>
<reference evidence="2" key="1">
    <citation type="submission" date="2018-05" db="EMBL/GenBank/DDBJ databases">
        <authorList>
            <person name="Hao L."/>
        </authorList>
    </citation>
    <scope>NUCLEOTIDE SEQUENCE [LARGE SCALE GENOMIC DNA]</scope>
</reference>
<organism evidence="1 2">
    <name type="scientific">Candidatus Bipolaricaulis anaerobius</name>
    <dbReference type="NCBI Taxonomy" id="2026885"/>
    <lineage>
        <taxon>Bacteria</taxon>
        <taxon>Candidatus Bipolaricaulota</taxon>
        <taxon>Candidatus Bipolaricaulia</taxon>
        <taxon>Candidatus Bipolaricaulales</taxon>
        <taxon>Candidatus Bipolaricaulaceae</taxon>
        <taxon>Candidatus Bipolaricaulis</taxon>
    </lineage>
</organism>
<dbReference type="Pfam" id="PF22752">
    <property type="entry name" value="DUF488-N3i"/>
    <property type="match status" value="1"/>
</dbReference>
<sequence>MIKVKRVYDPATPEDGLRVSVDRLWPRGLSRERAQVNLWLRDIAPDSEIRKQFCHDPERWPEFKRRYFAELATQPDLLTTIAEEARDGVVTILYGAKDRQHRNALALREYMETYVLGSTSPYGFPAREGGA</sequence>
<dbReference type="OrthoDB" id="9790745at2"/>
<dbReference type="AlphaFoldDB" id="A0A2X3KZZ8"/>
<gene>
    <name evidence="1" type="ORF">BARAN1_0465</name>
</gene>